<evidence type="ECO:0000256" key="2">
    <source>
        <dbReference type="ARBA" id="ARBA00022737"/>
    </source>
</evidence>
<protein>
    <submittedName>
        <fullName evidence="11">Bis-ABC ATPase Uup</fullName>
    </submittedName>
</protein>
<dbReference type="HAMAP" id="MF_00848">
    <property type="entry name" value="Uup"/>
    <property type="match status" value="1"/>
</dbReference>
<dbReference type="InterPro" id="IPR003593">
    <property type="entry name" value="AAA+_ATPase"/>
</dbReference>
<keyword evidence="6" id="KW-0067">ATP-binding</keyword>
<dbReference type="PANTHER" id="PTHR42855">
    <property type="entry name" value="ABC TRANSPORTER ATP-BINDING SUBUNIT"/>
    <property type="match status" value="1"/>
</dbReference>
<evidence type="ECO:0000256" key="5">
    <source>
        <dbReference type="ARBA" id="ARBA00022801"/>
    </source>
</evidence>
<organism evidence="11">
    <name type="scientific">hydrothermal vent metagenome</name>
    <dbReference type="NCBI Taxonomy" id="652676"/>
    <lineage>
        <taxon>unclassified sequences</taxon>
        <taxon>metagenomes</taxon>
        <taxon>ecological metagenomes</taxon>
    </lineage>
</organism>
<dbReference type="AlphaFoldDB" id="A0A3B1DQM6"/>
<evidence type="ECO:0000256" key="7">
    <source>
        <dbReference type="ARBA" id="ARBA00023125"/>
    </source>
</evidence>
<evidence type="ECO:0000256" key="9">
    <source>
        <dbReference type="SAM" id="MobiDB-lite"/>
    </source>
</evidence>
<dbReference type="GO" id="GO:0016887">
    <property type="term" value="F:ATP hydrolysis activity"/>
    <property type="evidence" value="ECO:0007669"/>
    <property type="project" value="InterPro"/>
</dbReference>
<dbReference type="EMBL" id="UOGL01000308">
    <property type="protein sequence ID" value="VAX39163.1"/>
    <property type="molecule type" value="Genomic_DNA"/>
</dbReference>
<dbReference type="CDD" id="cd03221">
    <property type="entry name" value="ABCF_EF-3"/>
    <property type="match status" value="2"/>
</dbReference>
<feature type="domain" description="ABC transporter" evidence="10">
    <location>
        <begin position="316"/>
        <end position="535"/>
    </location>
</feature>
<feature type="compositionally biased region" description="Basic and acidic residues" evidence="9">
    <location>
        <begin position="529"/>
        <end position="548"/>
    </location>
</feature>
<keyword evidence="8" id="KW-0234">DNA repair</keyword>
<dbReference type="Gene3D" id="3.40.50.300">
    <property type="entry name" value="P-loop containing nucleotide triphosphate hydrolases"/>
    <property type="match status" value="2"/>
</dbReference>
<dbReference type="InterPro" id="IPR032781">
    <property type="entry name" value="ABC_tran_Xtn"/>
</dbReference>
<gene>
    <name evidence="11" type="ORF">MNBD_PLANCTO02-2722</name>
</gene>
<dbReference type="Gene3D" id="1.10.287.380">
    <property type="entry name" value="Valyl-tRNA synthetase, C-terminal domain"/>
    <property type="match status" value="1"/>
</dbReference>
<dbReference type="InterPro" id="IPR051309">
    <property type="entry name" value="ABCF_ATPase"/>
</dbReference>
<dbReference type="InterPro" id="IPR037118">
    <property type="entry name" value="Val-tRNA_synth_C_sf"/>
</dbReference>
<dbReference type="PROSITE" id="PS50893">
    <property type="entry name" value="ABC_TRANSPORTER_2"/>
    <property type="match status" value="2"/>
</dbReference>
<evidence type="ECO:0000256" key="6">
    <source>
        <dbReference type="ARBA" id="ARBA00022840"/>
    </source>
</evidence>
<dbReference type="InterPro" id="IPR003439">
    <property type="entry name" value="ABC_transporter-like_ATP-bd"/>
</dbReference>
<feature type="region of interest" description="Disordered" evidence="9">
    <location>
        <begin position="529"/>
        <end position="552"/>
    </location>
</feature>
<name>A0A3B1DQM6_9ZZZZ</name>
<dbReference type="Pfam" id="PF12848">
    <property type="entry name" value="ABC_tran_Xtn"/>
    <property type="match status" value="1"/>
</dbReference>
<dbReference type="InterPro" id="IPR043686">
    <property type="entry name" value="Uup"/>
</dbReference>
<dbReference type="InterPro" id="IPR032524">
    <property type="entry name" value="ABC_tran_C"/>
</dbReference>
<keyword evidence="1" id="KW-0963">Cytoplasm</keyword>
<evidence type="ECO:0000256" key="4">
    <source>
        <dbReference type="ARBA" id="ARBA00022763"/>
    </source>
</evidence>
<dbReference type="SUPFAM" id="SSF52540">
    <property type="entry name" value="P-loop containing nucleoside triphosphate hydrolases"/>
    <property type="match status" value="2"/>
</dbReference>
<dbReference type="PANTHER" id="PTHR42855:SF1">
    <property type="entry name" value="ABC TRANSPORTER DOMAIN-CONTAINING PROTEIN"/>
    <property type="match status" value="1"/>
</dbReference>
<dbReference type="Pfam" id="PF16326">
    <property type="entry name" value="ABC_tran_CTD"/>
    <property type="match status" value="1"/>
</dbReference>
<sequence length="629" mass="71975">MVLAHCQVKTYHSSCHTAFQPLRSRNFPMSLLSLNNITFAWGGPLLFDGISLEIHKGQRIGFLGRNGTGKSTLMKILAGELEPDDGTIRRASGLNITRLIQEVPQDCSGHIEDVVAEADDLTNHNLDEWQVKQAVERILSQMNLEGETRFETLSSGMKRRVLLAKSLVHQPDILLLDEPTNHLDIDAIRWLERFLKGYEGTLLFVTHDRVFLQSLATRIIELDRGKLYDWSCDYETFLKRKQDLLEAEEKQNQHFDRKLAEEEVWIRKGIKARRTRNEGRVRALEKMRSERSHRRERIGNVRMEAAEAEKSGQLVIKAKNISFAYDEEPVINDFSVLLSRGDKIGIIGKNGSGKSTLLKLLLGELKPTSGTIQLGTKLEVTYFDQLREQIDEEKTVVENVGEGQEMLTINGKQKHIYGYLQDFLFTPERARRPARYLSGGERNRLLLAQLFKRSSNLLILDEPTNDLDAETLELLEELVSSYAGTLLIVSHDRAFLNNVVTSTLVFEGEGGIKEYAGGYDDYIAQKKAADKETSKKKEMPTLKNKQEKQSPPPVKLKKLTFKEQREIEVLPQKVDALEQSQTELHRQMADPDFFKQPSEEITKVTARTKQLEQELSVLYKRWEELETRV</sequence>
<keyword evidence="7" id="KW-0238">DNA-binding</keyword>
<dbReference type="InterPro" id="IPR027417">
    <property type="entry name" value="P-loop_NTPase"/>
</dbReference>
<dbReference type="SMART" id="SM00382">
    <property type="entry name" value="AAA"/>
    <property type="match status" value="2"/>
</dbReference>
<dbReference type="FunFam" id="3.40.50.300:FF:000011">
    <property type="entry name" value="Putative ABC transporter ATP-binding component"/>
    <property type="match status" value="1"/>
</dbReference>
<evidence type="ECO:0000256" key="8">
    <source>
        <dbReference type="ARBA" id="ARBA00023204"/>
    </source>
</evidence>
<keyword evidence="3" id="KW-0547">Nucleotide-binding</keyword>
<accession>A0A3B1DQM6</accession>
<dbReference type="FunFam" id="3.40.50.300:FF:000309">
    <property type="entry name" value="ABC transporter ATP-binding protein"/>
    <property type="match status" value="1"/>
</dbReference>
<dbReference type="GO" id="GO:0005524">
    <property type="term" value="F:ATP binding"/>
    <property type="evidence" value="ECO:0007669"/>
    <property type="project" value="UniProtKB-KW"/>
</dbReference>
<dbReference type="Pfam" id="PF00005">
    <property type="entry name" value="ABC_tran"/>
    <property type="match status" value="2"/>
</dbReference>
<evidence type="ECO:0000313" key="11">
    <source>
        <dbReference type="EMBL" id="VAX39163.1"/>
    </source>
</evidence>
<proteinExistence type="inferred from homology"/>
<dbReference type="PROSITE" id="PS00211">
    <property type="entry name" value="ABC_TRANSPORTER_1"/>
    <property type="match status" value="2"/>
</dbReference>
<keyword evidence="4" id="KW-0227">DNA damage</keyword>
<feature type="domain" description="ABC transporter" evidence="10">
    <location>
        <begin position="32"/>
        <end position="249"/>
    </location>
</feature>
<reference evidence="11" key="1">
    <citation type="submission" date="2018-06" db="EMBL/GenBank/DDBJ databases">
        <authorList>
            <person name="Zhirakovskaya E."/>
        </authorList>
    </citation>
    <scope>NUCLEOTIDE SEQUENCE</scope>
</reference>
<keyword evidence="5" id="KW-0378">Hydrolase</keyword>
<evidence type="ECO:0000256" key="1">
    <source>
        <dbReference type="ARBA" id="ARBA00022490"/>
    </source>
</evidence>
<dbReference type="InterPro" id="IPR017871">
    <property type="entry name" value="ABC_transporter-like_CS"/>
</dbReference>
<evidence type="ECO:0000256" key="3">
    <source>
        <dbReference type="ARBA" id="ARBA00022741"/>
    </source>
</evidence>
<dbReference type="GO" id="GO:0003677">
    <property type="term" value="F:DNA binding"/>
    <property type="evidence" value="ECO:0007669"/>
    <property type="project" value="UniProtKB-KW"/>
</dbReference>
<evidence type="ECO:0000259" key="10">
    <source>
        <dbReference type="PROSITE" id="PS50893"/>
    </source>
</evidence>
<keyword evidence="2" id="KW-0677">Repeat</keyword>
<dbReference type="GO" id="GO:0006281">
    <property type="term" value="P:DNA repair"/>
    <property type="evidence" value="ECO:0007669"/>
    <property type="project" value="UniProtKB-KW"/>
</dbReference>